<dbReference type="Gene3D" id="3.40.50.300">
    <property type="entry name" value="P-loop containing nucleotide triphosphate hydrolases"/>
    <property type="match status" value="1"/>
</dbReference>
<sequence length="323" mass="33916">MIRTTGLTKRYGRVTAVDGVDLHVPPGVRFGLLGPNGSGKTTLVRMLLGLVHPTAGSVELLGAAMPRHAASVLPRVGALVENPASWAHLSGRANLRLLDAAGSGGRRRDRRRRVEEALERVGLGGVDRRPVRAYSLGMRQRLGIAAALLRSPELLLLDEPTNGLDPRGIGEMRELLTALNAAGTTVVLSSHLLTEVEALCTRVGVMDAGRLVLTEDLAALRTPTGLVVLRTRDPARAVDVLGRAVVARSGDTVTVRADDPAALNAHLVSSGVAVAELAAQRRSLEQVVLELTGPGADRVDPGRADRAGPPHQGDAVPVRGGVR</sequence>
<protein>
    <submittedName>
        <fullName evidence="7">ABC transporter ATP-binding protein</fullName>
    </submittedName>
</protein>
<keyword evidence="3" id="KW-0547">Nucleotide-binding</keyword>
<evidence type="ECO:0000313" key="8">
    <source>
        <dbReference type="Proteomes" id="UP000515728"/>
    </source>
</evidence>
<dbReference type="PANTHER" id="PTHR43335">
    <property type="entry name" value="ABC TRANSPORTER, ATP-BINDING PROTEIN"/>
    <property type="match status" value="1"/>
</dbReference>
<dbReference type="PROSITE" id="PS00211">
    <property type="entry name" value="ABC_TRANSPORTER_1"/>
    <property type="match status" value="1"/>
</dbReference>
<dbReference type="SUPFAM" id="SSF52540">
    <property type="entry name" value="P-loop containing nucleoside triphosphate hydrolases"/>
    <property type="match status" value="1"/>
</dbReference>
<reference evidence="7 8" key="1">
    <citation type="submission" date="2020-08" db="EMBL/GenBank/DDBJ databases">
        <authorList>
            <person name="Mo P."/>
        </authorList>
    </citation>
    <scope>NUCLEOTIDE SEQUENCE [LARGE SCALE GENOMIC DNA]</scope>
    <source>
        <strain evidence="7 8">CGMCC 4.1532</strain>
    </source>
</reference>
<dbReference type="EMBL" id="CP060131">
    <property type="protein sequence ID" value="QNG49845.1"/>
    <property type="molecule type" value="Genomic_DNA"/>
</dbReference>
<evidence type="ECO:0000256" key="3">
    <source>
        <dbReference type="ARBA" id="ARBA00022741"/>
    </source>
</evidence>
<evidence type="ECO:0000256" key="5">
    <source>
        <dbReference type="SAM" id="MobiDB-lite"/>
    </source>
</evidence>
<feature type="region of interest" description="Disordered" evidence="5">
    <location>
        <begin position="293"/>
        <end position="323"/>
    </location>
</feature>
<evidence type="ECO:0000259" key="6">
    <source>
        <dbReference type="PROSITE" id="PS50893"/>
    </source>
</evidence>
<keyword evidence="8" id="KW-1185">Reference proteome</keyword>
<accession>A0A7G7MAN4</accession>
<dbReference type="PANTHER" id="PTHR43335:SF4">
    <property type="entry name" value="ABC TRANSPORTER, ATP-BINDING PROTEIN"/>
    <property type="match status" value="1"/>
</dbReference>
<keyword evidence="2" id="KW-0813">Transport</keyword>
<dbReference type="Proteomes" id="UP000515728">
    <property type="component" value="Chromosome"/>
</dbReference>
<dbReference type="InterPro" id="IPR027417">
    <property type="entry name" value="P-loop_NTPase"/>
</dbReference>
<name>A0A7G7MAN4_9PSEU</name>
<dbReference type="GO" id="GO:0016887">
    <property type="term" value="F:ATP hydrolysis activity"/>
    <property type="evidence" value="ECO:0007669"/>
    <property type="project" value="InterPro"/>
</dbReference>
<proteinExistence type="inferred from homology"/>
<organism evidence="7 8">
    <name type="scientific">Pseudonocardia petroleophila</name>
    <dbReference type="NCBI Taxonomy" id="37331"/>
    <lineage>
        <taxon>Bacteria</taxon>
        <taxon>Bacillati</taxon>
        <taxon>Actinomycetota</taxon>
        <taxon>Actinomycetes</taxon>
        <taxon>Pseudonocardiales</taxon>
        <taxon>Pseudonocardiaceae</taxon>
        <taxon>Pseudonocardia</taxon>
    </lineage>
</organism>
<feature type="compositionally biased region" description="Basic and acidic residues" evidence="5">
    <location>
        <begin position="297"/>
        <end position="308"/>
    </location>
</feature>
<dbReference type="GO" id="GO:0005524">
    <property type="term" value="F:ATP binding"/>
    <property type="evidence" value="ECO:0007669"/>
    <property type="project" value="UniProtKB-KW"/>
</dbReference>
<evidence type="ECO:0000256" key="2">
    <source>
        <dbReference type="ARBA" id="ARBA00022448"/>
    </source>
</evidence>
<dbReference type="InterPro" id="IPR003439">
    <property type="entry name" value="ABC_transporter-like_ATP-bd"/>
</dbReference>
<dbReference type="PROSITE" id="PS50893">
    <property type="entry name" value="ABC_TRANSPORTER_2"/>
    <property type="match status" value="1"/>
</dbReference>
<dbReference type="InterPro" id="IPR017871">
    <property type="entry name" value="ABC_transporter-like_CS"/>
</dbReference>
<keyword evidence="4 7" id="KW-0067">ATP-binding</keyword>
<dbReference type="InterPro" id="IPR003593">
    <property type="entry name" value="AAA+_ATPase"/>
</dbReference>
<evidence type="ECO:0000256" key="4">
    <source>
        <dbReference type="ARBA" id="ARBA00022840"/>
    </source>
</evidence>
<dbReference type="Pfam" id="PF00005">
    <property type="entry name" value="ABC_tran"/>
    <property type="match status" value="1"/>
</dbReference>
<dbReference type="AlphaFoldDB" id="A0A7G7MAN4"/>
<comment type="similarity">
    <text evidence="1">Belongs to the ABC transporter superfamily.</text>
</comment>
<evidence type="ECO:0000256" key="1">
    <source>
        <dbReference type="ARBA" id="ARBA00005417"/>
    </source>
</evidence>
<evidence type="ECO:0000313" key="7">
    <source>
        <dbReference type="EMBL" id="QNG49845.1"/>
    </source>
</evidence>
<dbReference type="RefSeq" id="WP_185716609.1">
    <property type="nucleotide sequence ID" value="NZ_BAAAWI010000001.1"/>
</dbReference>
<dbReference type="SMART" id="SM00382">
    <property type="entry name" value="AAA"/>
    <property type="match status" value="1"/>
</dbReference>
<dbReference type="KEGG" id="ppel:H6H00_16240"/>
<feature type="domain" description="ABC transporter" evidence="6">
    <location>
        <begin position="2"/>
        <end position="233"/>
    </location>
</feature>
<gene>
    <name evidence="7" type="ORF">H6H00_16240</name>
</gene>